<dbReference type="SUPFAM" id="SSF48452">
    <property type="entry name" value="TPR-like"/>
    <property type="match status" value="3"/>
</dbReference>
<feature type="region of interest" description="Disordered" evidence="6">
    <location>
        <begin position="156"/>
        <end position="175"/>
    </location>
</feature>
<feature type="compositionally biased region" description="Polar residues" evidence="6">
    <location>
        <begin position="426"/>
        <end position="462"/>
    </location>
</feature>
<feature type="compositionally biased region" description="Basic and acidic residues" evidence="6">
    <location>
        <begin position="399"/>
        <end position="408"/>
    </location>
</feature>
<dbReference type="Pfam" id="PF13877">
    <property type="entry name" value="RPAP3_C"/>
    <property type="match status" value="1"/>
</dbReference>
<dbReference type="PANTHER" id="PTHR45984">
    <property type="entry name" value="RNA (RNA) POLYMERASE II ASSOCIATED PROTEIN HOMOLOG"/>
    <property type="match status" value="1"/>
</dbReference>
<feature type="domain" description="RNA-polymerase II-associated protein 3-like C-terminal" evidence="7">
    <location>
        <begin position="1050"/>
        <end position="1139"/>
    </location>
</feature>
<protein>
    <recommendedName>
        <fullName evidence="7">RNA-polymerase II-associated protein 3-like C-terminal domain-containing protein</fullName>
    </recommendedName>
</protein>
<comment type="subcellular location">
    <subcellularLocation>
        <location evidence="1">Cytoplasm</location>
    </subcellularLocation>
</comment>
<dbReference type="InterPro" id="IPR019734">
    <property type="entry name" value="TPR_rpt"/>
</dbReference>
<feature type="repeat" description="TPR" evidence="5">
    <location>
        <begin position="297"/>
        <end position="330"/>
    </location>
</feature>
<feature type="repeat" description="TPR" evidence="5">
    <location>
        <begin position="890"/>
        <end position="923"/>
    </location>
</feature>
<dbReference type="GO" id="GO:0005737">
    <property type="term" value="C:cytoplasm"/>
    <property type="evidence" value="ECO:0007669"/>
    <property type="project" value="UniProtKB-SubCell"/>
</dbReference>
<feature type="compositionally biased region" description="Basic residues" evidence="6">
    <location>
        <begin position="1016"/>
        <end position="1025"/>
    </location>
</feature>
<feature type="compositionally biased region" description="Basic and acidic residues" evidence="6">
    <location>
        <begin position="156"/>
        <end position="165"/>
    </location>
</feature>
<feature type="repeat" description="TPR" evidence="5">
    <location>
        <begin position="856"/>
        <end position="889"/>
    </location>
</feature>
<dbReference type="SMART" id="SM00028">
    <property type="entry name" value="TPR"/>
    <property type="match status" value="8"/>
</dbReference>
<keyword evidence="2" id="KW-0963">Cytoplasm</keyword>
<organism evidence="8 9">
    <name type="scientific">Batillaria attramentaria</name>
    <dbReference type="NCBI Taxonomy" id="370345"/>
    <lineage>
        <taxon>Eukaryota</taxon>
        <taxon>Metazoa</taxon>
        <taxon>Spiralia</taxon>
        <taxon>Lophotrochozoa</taxon>
        <taxon>Mollusca</taxon>
        <taxon>Gastropoda</taxon>
        <taxon>Caenogastropoda</taxon>
        <taxon>Sorbeoconcha</taxon>
        <taxon>Cerithioidea</taxon>
        <taxon>Batillariidae</taxon>
        <taxon>Batillaria</taxon>
    </lineage>
</organism>
<dbReference type="AlphaFoldDB" id="A0ABD0JGN2"/>
<feature type="compositionally biased region" description="Basic and acidic residues" evidence="6">
    <location>
        <begin position="774"/>
        <end position="802"/>
    </location>
</feature>
<evidence type="ECO:0000256" key="2">
    <source>
        <dbReference type="ARBA" id="ARBA00022490"/>
    </source>
</evidence>
<evidence type="ECO:0000256" key="1">
    <source>
        <dbReference type="ARBA" id="ARBA00004496"/>
    </source>
</evidence>
<dbReference type="EMBL" id="JACVVK020000451">
    <property type="protein sequence ID" value="KAK7473991.1"/>
    <property type="molecule type" value="Genomic_DNA"/>
</dbReference>
<comment type="caution">
    <text evidence="8">The sequence shown here is derived from an EMBL/GenBank/DDBJ whole genome shotgun (WGS) entry which is preliminary data.</text>
</comment>
<dbReference type="Proteomes" id="UP001519460">
    <property type="component" value="Unassembled WGS sequence"/>
</dbReference>
<dbReference type="Pfam" id="PF13181">
    <property type="entry name" value="TPR_8"/>
    <property type="match status" value="1"/>
</dbReference>
<feature type="compositionally biased region" description="Basic and acidic residues" evidence="6">
    <location>
        <begin position="810"/>
        <end position="827"/>
    </location>
</feature>
<evidence type="ECO:0000256" key="6">
    <source>
        <dbReference type="SAM" id="MobiDB-lite"/>
    </source>
</evidence>
<dbReference type="InterPro" id="IPR011990">
    <property type="entry name" value="TPR-like_helical_dom_sf"/>
</dbReference>
<feature type="compositionally biased region" description="Acidic residues" evidence="6">
    <location>
        <begin position="968"/>
        <end position="977"/>
    </location>
</feature>
<dbReference type="InterPro" id="IPR051982">
    <property type="entry name" value="CiliaryAsmbly_MitoImport"/>
</dbReference>
<evidence type="ECO:0000259" key="7">
    <source>
        <dbReference type="Pfam" id="PF13877"/>
    </source>
</evidence>
<feature type="compositionally biased region" description="Acidic residues" evidence="6">
    <location>
        <begin position="364"/>
        <end position="385"/>
    </location>
</feature>
<feature type="region of interest" description="Disordered" evidence="6">
    <location>
        <begin position="95"/>
        <end position="136"/>
    </location>
</feature>
<keyword evidence="4 5" id="KW-0802">TPR repeat</keyword>
<feature type="repeat" description="TPR" evidence="5">
    <location>
        <begin position="263"/>
        <end position="296"/>
    </location>
</feature>
<dbReference type="Gene3D" id="1.25.40.10">
    <property type="entry name" value="Tetratricopeptide repeat domain"/>
    <property type="match status" value="3"/>
</dbReference>
<feature type="compositionally biased region" description="Acidic residues" evidence="6">
    <location>
        <begin position="577"/>
        <end position="591"/>
    </location>
</feature>
<evidence type="ECO:0000313" key="8">
    <source>
        <dbReference type="EMBL" id="KAK7473991.1"/>
    </source>
</evidence>
<sequence length="1170" mass="130305">MTQNNFLGSETTKRYDIPLSHLDYSYVKTCNDVKELEKILRVLRNGEEGCYPELEHATEQRLEKLNPKSRLLRKDAPVLTRRDLDKSELENLDHDLQNWSQDMASREESLVSGSDSKTAREDEPLLGDDGDLPPVRTGTVITADGKVFDKIWLGKKHDPENDKTSKSSKRVKPRSYQEWDKFDVDEEVEKVDQEPEKNKSKPVKATFKADSVAHNIDTKGMTEEEKRVKAVREKDKGNEAFHSRDFEESIVYYTRSISIAPLAATYNNRALAYLRLSKWDGAVKDCNYVLKMEPQNLKALLRRGTALKGKGDMTRAGQDMRKVLEVEPNNKTALDLMKEINAEEKKKAKEVKARKEKGRRMIIEEVDGSDDEENNVEEIEVETPDAGDNRTPALNGYTEKAESREDHTPLLNGHTGQVAADEESIAANTSDASQASRASEELQASQTSEEVQASDVTETSQAAGKEENEVDVPSSNKGTSAVDAEKDEDSSNSDTTRSQETLEKLEKQKLVATNILHETTGVQEEGVESAQSAADRVKAVSDEAAVSAGAGDADSLVHVSTTDVGKAADVQQREEQSSEDDSAESETDAQEAVEQPSHARPVFIQRALPSKVADLRETGNNLFRSGQYSEAIRVYSDIISKLETETGQEVNLSLMYSNRSACHLKTGDCQSAISDCTTSLSFVPHSAKPLLRRATAYETLERYHHAYVDYKHVLALDSSAVQAHQGASRCQHTLHNQHGHRWRQKLPPLTRVSQWDIPEIINEADAASRAETSIADRTENSRHSEAKRDGQEEKSNASENEKAATATETPKPEKAVSKEDQFEEVKSRGNKHVQKGEYEEAAQCYCQCLEIFSDRVAVFTNRALCYIKLNKGPEAEADCSKALSLEPNNTKAYYRRALARKMCGQYKDSLQDLLQLLRLEPTNTAAKREMELVKGLYKKEFDQLKQQPTMSKPATKPEKKRKRMKIEEVEDESGSEDQDSKTEKTATVKPKAPGASEKPPGAGDKPQVTKTPEGRKHGRGKGKKGGAKETSVGLPVTPSTLPAKPQGKITPYEFIQHWNALKQAKDIQPYVHLLEQVSPDDLPSVISNKLDGHMLQIITRCAAHDAQTGEVERAYNILCKLRQVPRFTTVVMFLSSKEKQDIRKVLESVASLGAHSAEDVAAVRKDYGVK</sequence>
<dbReference type="Pfam" id="PF00515">
    <property type="entry name" value="TPR_1"/>
    <property type="match status" value="1"/>
</dbReference>
<name>A0ABD0JGN2_9CAEN</name>
<evidence type="ECO:0000256" key="3">
    <source>
        <dbReference type="ARBA" id="ARBA00022737"/>
    </source>
</evidence>
<feature type="region of interest" description="Disordered" evidence="6">
    <location>
        <begin position="944"/>
        <end position="1045"/>
    </location>
</feature>
<feature type="region of interest" description="Disordered" evidence="6">
    <location>
        <begin position="766"/>
        <end position="833"/>
    </location>
</feature>
<proteinExistence type="predicted"/>
<accession>A0ABD0JGN2</accession>
<gene>
    <name evidence="8" type="ORF">BaRGS_00034760</name>
</gene>
<dbReference type="Pfam" id="PF13432">
    <property type="entry name" value="TPR_16"/>
    <property type="match status" value="1"/>
</dbReference>
<keyword evidence="3" id="KW-0677">Repeat</keyword>
<keyword evidence="9" id="KW-1185">Reference proteome</keyword>
<feature type="region of interest" description="Disordered" evidence="6">
    <location>
        <begin position="361"/>
        <end position="505"/>
    </location>
</feature>
<dbReference type="PANTHER" id="PTHR45984:SF1">
    <property type="entry name" value="SPAG1 AXONEMAL DYNEIN ASSEMBLY FACTOR"/>
    <property type="match status" value="1"/>
</dbReference>
<dbReference type="PROSITE" id="PS50005">
    <property type="entry name" value="TPR"/>
    <property type="match status" value="4"/>
</dbReference>
<evidence type="ECO:0000313" key="9">
    <source>
        <dbReference type="Proteomes" id="UP001519460"/>
    </source>
</evidence>
<dbReference type="InterPro" id="IPR025986">
    <property type="entry name" value="RPAP3-like_C"/>
</dbReference>
<evidence type="ECO:0000256" key="4">
    <source>
        <dbReference type="ARBA" id="ARBA00022803"/>
    </source>
</evidence>
<feature type="region of interest" description="Disordered" evidence="6">
    <location>
        <begin position="564"/>
        <end position="601"/>
    </location>
</feature>
<evidence type="ECO:0000256" key="5">
    <source>
        <dbReference type="PROSITE-ProRule" id="PRU00339"/>
    </source>
</evidence>
<reference evidence="8 9" key="1">
    <citation type="journal article" date="2023" name="Sci. Data">
        <title>Genome assembly of the Korean intertidal mud-creeper Batillaria attramentaria.</title>
        <authorList>
            <person name="Patra A.K."/>
            <person name="Ho P.T."/>
            <person name="Jun S."/>
            <person name="Lee S.J."/>
            <person name="Kim Y."/>
            <person name="Won Y.J."/>
        </authorList>
    </citation>
    <scope>NUCLEOTIDE SEQUENCE [LARGE SCALE GENOMIC DNA]</scope>
    <source>
        <strain evidence="8">Wonlab-2016</strain>
    </source>
</reference>